<dbReference type="InterPro" id="IPR018490">
    <property type="entry name" value="cNMP-bd_dom_sf"/>
</dbReference>
<dbReference type="Proteomes" id="UP001642464">
    <property type="component" value="Unassembled WGS sequence"/>
</dbReference>
<keyword evidence="2" id="KW-1185">Reference proteome</keyword>
<organism evidence="1 2">
    <name type="scientific">Durusdinium trenchii</name>
    <dbReference type="NCBI Taxonomy" id="1381693"/>
    <lineage>
        <taxon>Eukaryota</taxon>
        <taxon>Sar</taxon>
        <taxon>Alveolata</taxon>
        <taxon>Dinophyceae</taxon>
        <taxon>Suessiales</taxon>
        <taxon>Symbiodiniaceae</taxon>
        <taxon>Durusdinium</taxon>
    </lineage>
</organism>
<evidence type="ECO:0000313" key="2">
    <source>
        <dbReference type="Proteomes" id="UP001642464"/>
    </source>
</evidence>
<dbReference type="EMBL" id="CAXAMM010016446">
    <property type="protein sequence ID" value="CAK9038858.1"/>
    <property type="molecule type" value="Genomic_DNA"/>
</dbReference>
<feature type="non-terminal residue" evidence="1">
    <location>
        <position position="1"/>
    </location>
</feature>
<accession>A0ABP0LIR4</accession>
<evidence type="ECO:0000313" key="1">
    <source>
        <dbReference type="EMBL" id="CAK9038858.1"/>
    </source>
</evidence>
<name>A0ABP0LIR4_9DINO</name>
<dbReference type="SUPFAM" id="SSF51206">
    <property type="entry name" value="cAMP-binding domain-like"/>
    <property type="match status" value="1"/>
</dbReference>
<comment type="caution">
    <text evidence="1">The sequence shown here is derived from an EMBL/GenBank/DDBJ whole genome shotgun (WGS) entry which is preliminary data.</text>
</comment>
<proteinExistence type="predicted"/>
<gene>
    <name evidence="1" type="ORF">SCF082_LOCUS22801</name>
</gene>
<sequence length="114" mass="12338">DFLRMTQEFSQDAEENTCEVLASNALFRHCDALLPYTAAPKAPRVNLKPKEVLELQNRGPVYIIESGVVEAQVGDGPVVVLGAGQARAGRRRTGRTSHASARLDLKSCRSGVCT</sequence>
<protein>
    <submittedName>
        <fullName evidence="1">Repetitive proline-rich cell wall protein 2</fullName>
    </submittedName>
</protein>
<reference evidence="1 2" key="1">
    <citation type="submission" date="2024-02" db="EMBL/GenBank/DDBJ databases">
        <authorList>
            <person name="Chen Y."/>
            <person name="Shah S."/>
            <person name="Dougan E. K."/>
            <person name="Thang M."/>
            <person name="Chan C."/>
        </authorList>
    </citation>
    <scope>NUCLEOTIDE SEQUENCE [LARGE SCALE GENOMIC DNA]</scope>
</reference>